<dbReference type="EMBL" id="ODYU01012761">
    <property type="protein sequence ID" value="SOQ59230.1"/>
    <property type="molecule type" value="Genomic_DNA"/>
</dbReference>
<organism evidence="2">
    <name type="scientific">Spodoptera frugiperda</name>
    <name type="common">Fall armyworm</name>
    <dbReference type="NCBI Taxonomy" id="7108"/>
    <lineage>
        <taxon>Eukaryota</taxon>
        <taxon>Metazoa</taxon>
        <taxon>Ecdysozoa</taxon>
        <taxon>Arthropoda</taxon>
        <taxon>Hexapoda</taxon>
        <taxon>Insecta</taxon>
        <taxon>Pterygota</taxon>
        <taxon>Neoptera</taxon>
        <taxon>Endopterygota</taxon>
        <taxon>Lepidoptera</taxon>
        <taxon>Glossata</taxon>
        <taxon>Ditrysia</taxon>
        <taxon>Noctuoidea</taxon>
        <taxon>Noctuidae</taxon>
        <taxon>Amphipyrinae</taxon>
        <taxon>Spodoptera</taxon>
    </lineage>
</organism>
<gene>
    <name evidence="2" type="ORF">SFRICE_037953</name>
</gene>
<proteinExistence type="predicted"/>
<sequence>MSFIPEGVGRGAHHSTVGEPCFSTNGPARSEGYHGLTENQRETTLALCFVCPWAAAIAYHQVIRLLVYPACFIKKKLPPDMSILLIFVSEDR</sequence>
<feature type="region of interest" description="Disordered" evidence="1">
    <location>
        <begin position="1"/>
        <end position="23"/>
    </location>
</feature>
<name>A0A2H1X1K2_SPOFR</name>
<evidence type="ECO:0000313" key="2">
    <source>
        <dbReference type="EMBL" id="SOQ59230.1"/>
    </source>
</evidence>
<evidence type="ECO:0000256" key="1">
    <source>
        <dbReference type="SAM" id="MobiDB-lite"/>
    </source>
</evidence>
<accession>A0A2H1X1K2</accession>
<protein>
    <submittedName>
        <fullName evidence="2">SFRICE_037953</fullName>
    </submittedName>
</protein>
<dbReference type="AlphaFoldDB" id="A0A2H1X1K2"/>
<reference evidence="2" key="1">
    <citation type="submission" date="2016-07" db="EMBL/GenBank/DDBJ databases">
        <authorList>
            <person name="Bretaudeau A."/>
        </authorList>
    </citation>
    <scope>NUCLEOTIDE SEQUENCE</scope>
    <source>
        <strain evidence="2">Rice</strain>
        <tissue evidence="2">Whole body</tissue>
    </source>
</reference>